<feature type="transmembrane region" description="Helical" evidence="14">
    <location>
        <begin position="24"/>
        <end position="48"/>
    </location>
</feature>
<feature type="transmembrane region" description="Helical" evidence="14">
    <location>
        <begin position="104"/>
        <end position="127"/>
    </location>
</feature>
<feature type="domain" description="PAS" evidence="16">
    <location>
        <begin position="395"/>
        <end position="448"/>
    </location>
</feature>
<evidence type="ECO:0000256" key="14">
    <source>
        <dbReference type="SAM" id="Phobius"/>
    </source>
</evidence>
<dbReference type="CDD" id="cd00082">
    <property type="entry name" value="HisKA"/>
    <property type="match status" value="1"/>
</dbReference>
<dbReference type="SUPFAM" id="SSF158472">
    <property type="entry name" value="HAMP domain-like"/>
    <property type="match status" value="1"/>
</dbReference>
<dbReference type="SMART" id="SM00304">
    <property type="entry name" value="HAMP"/>
    <property type="match status" value="1"/>
</dbReference>
<dbReference type="PROSITE" id="PS50885">
    <property type="entry name" value="HAMP"/>
    <property type="match status" value="1"/>
</dbReference>
<keyword evidence="11 14" id="KW-1133">Transmembrane helix</keyword>
<dbReference type="Pfam" id="PF00989">
    <property type="entry name" value="PAS"/>
    <property type="match status" value="1"/>
</dbReference>
<dbReference type="GO" id="GO:0005524">
    <property type="term" value="F:ATP binding"/>
    <property type="evidence" value="ECO:0007669"/>
    <property type="project" value="UniProtKB-KW"/>
</dbReference>
<dbReference type="SMART" id="SM00387">
    <property type="entry name" value="HATPase_c"/>
    <property type="match status" value="1"/>
</dbReference>
<reference evidence="18" key="2">
    <citation type="journal article" date="2018" name="ISME J.">
        <title>A dynamic microbial community with high functional redundancy inhabits the cold, oxic subseafloor aquifer.</title>
        <authorList>
            <person name="Tully B.J."/>
            <person name="Wheat C.G."/>
            <person name="Glazer B.T."/>
            <person name="Huber J.A."/>
        </authorList>
    </citation>
    <scope>NUCLEOTIDE SEQUENCE</scope>
    <source>
        <strain evidence="18">NORP83</strain>
    </source>
</reference>
<dbReference type="PIRSF" id="PIRSF037532">
    <property type="entry name" value="STHK_NtrY"/>
    <property type="match status" value="1"/>
</dbReference>
<dbReference type="InterPro" id="IPR005467">
    <property type="entry name" value="His_kinase_dom"/>
</dbReference>
<feature type="transmembrane region" description="Helical" evidence="14">
    <location>
        <begin position="304"/>
        <end position="326"/>
    </location>
</feature>
<feature type="domain" description="HAMP" evidence="17">
    <location>
        <begin position="330"/>
        <end position="383"/>
    </location>
</feature>
<keyword evidence="9 18" id="KW-0418">Kinase</keyword>
<keyword evidence="6" id="KW-0808">Transferase</keyword>
<comment type="catalytic activity">
    <reaction evidence="1">
        <text>ATP + protein L-histidine = ADP + protein N-phospho-L-histidine.</text>
        <dbReference type="EC" id="2.7.13.3"/>
    </reaction>
</comment>
<dbReference type="PROSITE" id="PS50109">
    <property type="entry name" value="HIS_KIN"/>
    <property type="match status" value="1"/>
</dbReference>
<dbReference type="InterPro" id="IPR035965">
    <property type="entry name" value="PAS-like_dom_sf"/>
</dbReference>
<evidence type="ECO:0000256" key="13">
    <source>
        <dbReference type="ARBA" id="ARBA00023136"/>
    </source>
</evidence>
<dbReference type="InterPro" id="IPR000014">
    <property type="entry name" value="PAS"/>
</dbReference>
<gene>
    <name evidence="18" type="ORF">COB13_15740</name>
</gene>
<dbReference type="PRINTS" id="PR00344">
    <property type="entry name" value="BCTRLSENSOR"/>
</dbReference>
<dbReference type="PROSITE" id="PS50112">
    <property type="entry name" value="PAS"/>
    <property type="match status" value="1"/>
</dbReference>
<dbReference type="InterPro" id="IPR045671">
    <property type="entry name" value="NtrY-like_N"/>
</dbReference>
<keyword evidence="4" id="KW-1003">Cell membrane</keyword>
<evidence type="ECO:0000256" key="10">
    <source>
        <dbReference type="ARBA" id="ARBA00022840"/>
    </source>
</evidence>
<dbReference type="EC" id="2.7.13.3" evidence="3"/>
<dbReference type="InterPro" id="IPR017232">
    <property type="entry name" value="NtrY"/>
</dbReference>
<dbReference type="InterPro" id="IPR013767">
    <property type="entry name" value="PAS_fold"/>
</dbReference>
<dbReference type="AlphaFoldDB" id="A0A2A4YRM4"/>
<evidence type="ECO:0000256" key="3">
    <source>
        <dbReference type="ARBA" id="ARBA00012438"/>
    </source>
</evidence>
<evidence type="ECO:0000259" key="15">
    <source>
        <dbReference type="PROSITE" id="PS50109"/>
    </source>
</evidence>
<evidence type="ECO:0000256" key="5">
    <source>
        <dbReference type="ARBA" id="ARBA00022553"/>
    </source>
</evidence>
<evidence type="ECO:0000256" key="12">
    <source>
        <dbReference type="ARBA" id="ARBA00023012"/>
    </source>
</evidence>
<dbReference type="SMART" id="SM00091">
    <property type="entry name" value="PAS"/>
    <property type="match status" value="1"/>
</dbReference>
<sequence length="760" mass="84340">MNFKMSPNIDNIYIDPDASHYKFISFQTIGFICAAAMVVVAIATYTIITGIADIEVDKNILDLLILVNSISIFVILTLIALQLLKLAKARKSNIAGANLHSRLVFYFSIISAIPAILVAIFASYTLSQGLDSYFSERTKRVIDNSLAVADLYFESASNSVWTSAGELALVINRIYPLYRNSIETNPTSRANMEYELGVQALFKQLDGALIWDQKNDKILAKYDNFPDNTFPRPWDSAIKQAINEGISKLKTPSKSLVLVYLENFDQFLYVYRNVDPIVTQQTLNANSAKLEYFNLEKQRDDVQIVFALMYIGIGLTLVLSAIWVGIQVANQLIDPIRRLINAAHLVADGQFEVVLPVVKNEGDLADLSLTFNNMTKRLTDQRQDLIAANESIDARRRFNEAMLSGVSAGVIGLDIDQNITLLNRPAEILLGRIHEDAIGKKLTEVTPELGEALANLFVGGLKVPNGQITLGIDNDERTLNYRITEEISDGHNEGYVITLDDITDLVTAQRTSAWADIARRIAHEIKNPLTPIQLSAERLRRKYRKEIAADDTIFDQCIDTIVRQVGDIGNMVDEFASFAKMPSASLAKADIIKCIKEAIFLQKVGNPNIDIVVKLPNKPKNLYIDRRLVTQVITNIVKNASESIETAFADKLLKHGEAKGKISLSTRQDEDTYKILIVDNGIGLPQFGRQKLLEPYITTRSKGTGLGLAIVKRIMEEHGGSIELADSPDDSGFEHGALITLNFPLNHTQPDDVTGAKNGR</sequence>
<dbReference type="CDD" id="cd00130">
    <property type="entry name" value="PAS"/>
    <property type="match status" value="1"/>
</dbReference>
<evidence type="ECO:0000259" key="17">
    <source>
        <dbReference type="PROSITE" id="PS50885"/>
    </source>
</evidence>
<keyword evidence="5" id="KW-0597">Phosphoprotein</keyword>
<dbReference type="CDD" id="cd06225">
    <property type="entry name" value="HAMP"/>
    <property type="match status" value="1"/>
</dbReference>
<evidence type="ECO:0000313" key="18">
    <source>
        <dbReference type="EMBL" id="PCI97381.1"/>
    </source>
</evidence>
<organism evidence="18">
    <name type="scientific">OCS116 cluster bacterium</name>
    <dbReference type="NCBI Taxonomy" id="2030921"/>
    <lineage>
        <taxon>Bacteria</taxon>
        <taxon>Pseudomonadati</taxon>
        <taxon>Pseudomonadota</taxon>
        <taxon>Alphaproteobacteria</taxon>
        <taxon>OCS116 cluster</taxon>
    </lineage>
</organism>
<keyword evidence="10" id="KW-0067">ATP-binding</keyword>
<protein>
    <recommendedName>
        <fullName evidence="3">histidine kinase</fullName>
        <ecNumber evidence="3">2.7.13.3</ecNumber>
    </recommendedName>
</protein>
<dbReference type="Gene3D" id="6.10.340.10">
    <property type="match status" value="1"/>
</dbReference>
<keyword evidence="13 14" id="KW-0472">Membrane</keyword>
<dbReference type="SUPFAM" id="SSF55785">
    <property type="entry name" value="PYP-like sensor domain (PAS domain)"/>
    <property type="match status" value="1"/>
</dbReference>
<comment type="subcellular location">
    <subcellularLocation>
        <location evidence="2">Cell membrane</location>
        <topology evidence="2">Multi-pass membrane protein</topology>
    </subcellularLocation>
</comment>
<dbReference type="Pfam" id="PF02518">
    <property type="entry name" value="HATPase_c"/>
    <property type="match status" value="1"/>
</dbReference>
<feature type="domain" description="Histidine kinase" evidence="15">
    <location>
        <begin position="520"/>
        <end position="747"/>
    </location>
</feature>
<dbReference type="Pfam" id="PF19312">
    <property type="entry name" value="NtrY_N"/>
    <property type="match status" value="1"/>
</dbReference>
<evidence type="ECO:0000256" key="2">
    <source>
        <dbReference type="ARBA" id="ARBA00004651"/>
    </source>
</evidence>
<dbReference type="Gene3D" id="3.30.565.10">
    <property type="entry name" value="Histidine kinase-like ATPase, C-terminal domain"/>
    <property type="match status" value="1"/>
</dbReference>
<keyword evidence="7 14" id="KW-0812">Transmembrane</keyword>
<dbReference type="GO" id="GO:0005886">
    <property type="term" value="C:plasma membrane"/>
    <property type="evidence" value="ECO:0007669"/>
    <property type="project" value="UniProtKB-SubCell"/>
</dbReference>
<name>A0A2A4YRM4_9PROT</name>
<dbReference type="SUPFAM" id="SSF55874">
    <property type="entry name" value="ATPase domain of HSP90 chaperone/DNA topoisomerase II/histidine kinase"/>
    <property type="match status" value="1"/>
</dbReference>
<evidence type="ECO:0000256" key="4">
    <source>
        <dbReference type="ARBA" id="ARBA00022475"/>
    </source>
</evidence>
<dbReference type="PANTHER" id="PTHR43065:SF10">
    <property type="entry name" value="PEROXIDE STRESS-ACTIVATED HISTIDINE KINASE MAK3"/>
    <property type="match status" value="1"/>
</dbReference>
<proteinExistence type="predicted"/>
<dbReference type="EMBL" id="NVUS01000030">
    <property type="protein sequence ID" value="PCI97381.1"/>
    <property type="molecule type" value="Genomic_DNA"/>
</dbReference>
<dbReference type="InterPro" id="IPR003594">
    <property type="entry name" value="HATPase_dom"/>
</dbReference>
<dbReference type="SUPFAM" id="SSF47384">
    <property type="entry name" value="Homodimeric domain of signal transducing histidine kinase"/>
    <property type="match status" value="1"/>
</dbReference>
<dbReference type="PANTHER" id="PTHR43065">
    <property type="entry name" value="SENSOR HISTIDINE KINASE"/>
    <property type="match status" value="1"/>
</dbReference>
<dbReference type="Gene3D" id="3.30.450.20">
    <property type="entry name" value="PAS domain"/>
    <property type="match status" value="1"/>
</dbReference>
<dbReference type="Pfam" id="PF00672">
    <property type="entry name" value="HAMP"/>
    <property type="match status" value="1"/>
</dbReference>
<dbReference type="InterPro" id="IPR036890">
    <property type="entry name" value="HATPase_C_sf"/>
</dbReference>
<feature type="transmembrane region" description="Helical" evidence="14">
    <location>
        <begin position="60"/>
        <end position="84"/>
    </location>
</feature>
<dbReference type="InterPro" id="IPR036097">
    <property type="entry name" value="HisK_dim/P_sf"/>
</dbReference>
<dbReference type="Gene3D" id="1.10.287.130">
    <property type="match status" value="1"/>
</dbReference>
<evidence type="ECO:0000256" key="9">
    <source>
        <dbReference type="ARBA" id="ARBA00022777"/>
    </source>
</evidence>
<dbReference type="GO" id="GO:0006355">
    <property type="term" value="P:regulation of DNA-templated transcription"/>
    <property type="evidence" value="ECO:0007669"/>
    <property type="project" value="InterPro"/>
</dbReference>
<dbReference type="SMART" id="SM00388">
    <property type="entry name" value="HisKA"/>
    <property type="match status" value="1"/>
</dbReference>
<evidence type="ECO:0000256" key="8">
    <source>
        <dbReference type="ARBA" id="ARBA00022741"/>
    </source>
</evidence>
<evidence type="ECO:0000259" key="16">
    <source>
        <dbReference type="PROSITE" id="PS50112"/>
    </source>
</evidence>
<evidence type="ECO:0000256" key="6">
    <source>
        <dbReference type="ARBA" id="ARBA00022679"/>
    </source>
</evidence>
<dbReference type="InterPro" id="IPR003660">
    <property type="entry name" value="HAMP_dom"/>
</dbReference>
<evidence type="ECO:0000256" key="11">
    <source>
        <dbReference type="ARBA" id="ARBA00022989"/>
    </source>
</evidence>
<evidence type="ECO:0000256" key="1">
    <source>
        <dbReference type="ARBA" id="ARBA00000085"/>
    </source>
</evidence>
<accession>A0A2A4YRM4</accession>
<dbReference type="Pfam" id="PF00512">
    <property type="entry name" value="HisKA"/>
    <property type="match status" value="1"/>
</dbReference>
<reference key="1">
    <citation type="submission" date="2017-08" db="EMBL/GenBank/DDBJ databases">
        <title>A dynamic microbial community with high functional redundancy inhabits the cold, oxic subseafloor aquifer.</title>
        <authorList>
            <person name="Tully B.J."/>
            <person name="Wheat C.G."/>
            <person name="Glazer B.T."/>
            <person name="Huber J.A."/>
        </authorList>
    </citation>
    <scope>NUCLEOTIDE SEQUENCE [LARGE SCALE GENOMIC DNA]</scope>
</reference>
<evidence type="ECO:0000256" key="7">
    <source>
        <dbReference type="ARBA" id="ARBA00022692"/>
    </source>
</evidence>
<dbReference type="GO" id="GO:0000155">
    <property type="term" value="F:phosphorelay sensor kinase activity"/>
    <property type="evidence" value="ECO:0007669"/>
    <property type="project" value="InterPro"/>
</dbReference>
<comment type="caution">
    <text evidence="18">The sequence shown here is derived from an EMBL/GenBank/DDBJ whole genome shotgun (WGS) entry which is preliminary data.</text>
</comment>
<dbReference type="InterPro" id="IPR004358">
    <property type="entry name" value="Sig_transdc_His_kin-like_C"/>
</dbReference>
<keyword evidence="12" id="KW-0902">Two-component regulatory system</keyword>
<dbReference type="InterPro" id="IPR003661">
    <property type="entry name" value="HisK_dim/P_dom"/>
</dbReference>
<keyword evidence="8" id="KW-0547">Nucleotide-binding</keyword>